<dbReference type="InterPro" id="IPR023885">
    <property type="entry name" value="4Fe4S-binding_SPASM_dom"/>
</dbReference>
<dbReference type="PANTHER" id="PTHR11228:SF7">
    <property type="entry name" value="PQQA PEPTIDE CYCLASE"/>
    <property type="match status" value="1"/>
</dbReference>
<sequence length="521" mass="56049">MKLPWAFKPSRRKGCDLSWVPDFWKSLRPYLIARQEDEVLIIPPNLVYKTNRTGLALLDALDKGLRLERLPGMDETKLRDVERFFLDIKALCEGREAPTEKIAYDFNFSRLPILGEIALTYRCNNACRFCYAGCGSAGSCGLNHAISGSCGSAAGPEGSTGRPASAGLPGATDSAMGKDSGEKEMSTQEVERIIDVFAFKAKIPFFSFTGGEPLLREDLEHLIEYALRRRLRVNLISNGTLISPERARALRRAGLTTAQISLESPGEEMHDRLCGARGAYKRTLAGIKALQEAGIRVQTNSTLTALNRESLFAMPAFLASIAVERFSMNLYIPAARIDTAAGLLVPYSQVGAFVDSMRKAAAAAGRIFYWYSPTPLCIYNPIARGLGNKSCAAADGLIHVNPSGDVLPCSSYAGALGNLLVQDFEDVWFSARAGHFKQKRYAPEACRACASFTACQAACPLYWNYAGYGELERSGWAGAAPGRRGICSAGAGTGRGEAGAACAATTGAETGPEGVESPCEV</sequence>
<protein>
    <submittedName>
        <fullName evidence="8">Radical SAM additional 4Fe4S-binding domain protein</fullName>
    </submittedName>
</protein>
<dbReference type="Gene3D" id="3.20.20.70">
    <property type="entry name" value="Aldolase class I"/>
    <property type="match status" value="1"/>
</dbReference>
<accession>A0A652ZYV3</accession>
<evidence type="ECO:0000259" key="7">
    <source>
        <dbReference type="PROSITE" id="PS51918"/>
    </source>
</evidence>
<evidence type="ECO:0000256" key="1">
    <source>
        <dbReference type="ARBA" id="ARBA00001966"/>
    </source>
</evidence>
<dbReference type="InterPro" id="IPR058240">
    <property type="entry name" value="rSAM_sf"/>
</dbReference>
<dbReference type="InterPro" id="IPR013785">
    <property type="entry name" value="Aldolase_TIM"/>
</dbReference>
<dbReference type="CDD" id="cd21109">
    <property type="entry name" value="SPASM"/>
    <property type="match status" value="1"/>
</dbReference>
<dbReference type="GO" id="GO:0046872">
    <property type="term" value="F:metal ion binding"/>
    <property type="evidence" value="ECO:0007669"/>
    <property type="project" value="UniProtKB-KW"/>
</dbReference>
<evidence type="ECO:0000313" key="8">
    <source>
        <dbReference type="EMBL" id="VBB40975.1"/>
    </source>
</evidence>
<evidence type="ECO:0000256" key="4">
    <source>
        <dbReference type="ARBA" id="ARBA00023004"/>
    </source>
</evidence>
<dbReference type="EMBL" id="UPXP01000034">
    <property type="protein sequence ID" value="VBB40975.1"/>
    <property type="molecule type" value="Genomic_DNA"/>
</dbReference>
<evidence type="ECO:0000256" key="3">
    <source>
        <dbReference type="ARBA" id="ARBA00022723"/>
    </source>
</evidence>
<dbReference type="InterPro" id="IPR007197">
    <property type="entry name" value="rSAM"/>
</dbReference>
<dbReference type="Pfam" id="PF13186">
    <property type="entry name" value="SPASM"/>
    <property type="match status" value="1"/>
</dbReference>
<name>A0A652ZYV3_9SPIR</name>
<dbReference type="SFLD" id="SFLDS00029">
    <property type="entry name" value="Radical_SAM"/>
    <property type="match status" value="1"/>
</dbReference>
<comment type="cofactor">
    <cofactor evidence="1">
        <name>[4Fe-4S] cluster</name>
        <dbReference type="ChEBI" id="CHEBI:49883"/>
    </cofactor>
</comment>
<keyword evidence="3" id="KW-0479">Metal-binding</keyword>
<evidence type="ECO:0000256" key="2">
    <source>
        <dbReference type="ARBA" id="ARBA00022691"/>
    </source>
</evidence>
<organism evidence="8">
    <name type="scientific">uncultured Spirochaetota bacterium</name>
    <dbReference type="NCBI Taxonomy" id="460511"/>
    <lineage>
        <taxon>Bacteria</taxon>
        <taxon>Pseudomonadati</taxon>
        <taxon>Spirochaetota</taxon>
        <taxon>environmental samples</taxon>
    </lineage>
</organism>
<dbReference type="GO" id="GO:0051536">
    <property type="term" value="F:iron-sulfur cluster binding"/>
    <property type="evidence" value="ECO:0007669"/>
    <property type="project" value="UniProtKB-KW"/>
</dbReference>
<dbReference type="SFLD" id="SFLDG01386">
    <property type="entry name" value="main_SPASM_domain-containing"/>
    <property type="match status" value="1"/>
</dbReference>
<proteinExistence type="predicted"/>
<feature type="domain" description="Radical SAM core" evidence="7">
    <location>
        <begin position="107"/>
        <end position="363"/>
    </location>
</feature>
<dbReference type="SMART" id="SM00729">
    <property type="entry name" value="Elp3"/>
    <property type="match status" value="1"/>
</dbReference>
<dbReference type="InterPro" id="IPR050377">
    <property type="entry name" value="Radical_SAM_PqqE_MftC-like"/>
</dbReference>
<dbReference type="GO" id="GO:0006783">
    <property type="term" value="P:heme biosynthetic process"/>
    <property type="evidence" value="ECO:0007669"/>
    <property type="project" value="TreeGrafter"/>
</dbReference>
<dbReference type="AlphaFoldDB" id="A0A652ZYV3"/>
<feature type="region of interest" description="Disordered" evidence="6">
    <location>
        <begin position="153"/>
        <end position="184"/>
    </location>
</feature>
<keyword evidence="5" id="KW-0411">Iron-sulfur</keyword>
<evidence type="ECO:0000256" key="5">
    <source>
        <dbReference type="ARBA" id="ARBA00023014"/>
    </source>
</evidence>
<dbReference type="NCBIfam" id="TIGR04085">
    <property type="entry name" value="rSAM_more_4Fe4S"/>
    <property type="match status" value="1"/>
</dbReference>
<reference evidence="8" key="1">
    <citation type="submission" date="2018-07" db="EMBL/GenBank/DDBJ databases">
        <authorList>
            <consortium name="Genoscope - CEA"/>
            <person name="William W."/>
        </authorList>
    </citation>
    <scope>NUCLEOTIDE SEQUENCE</scope>
    <source>
        <strain evidence="8">IK1</strain>
    </source>
</reference>
<dbReference type="SFLD" id="SFLDG01067">
    <property type="entry name" value="SPASM/twitch_domain_containing"/>
    <property type="match status" value="1"/>
</dbReference>
<keyword evidence="4" id="KW-0408">Iron</keyword>
<gene>
    <name evidence="8" type="ORF">TRIP_E50007</name>
</gene>
<dbReference type="InterPro" id="IPR006638">
    <property type="entry name" value="Elp3/MiaA/NifB-like_rSAM"/>
</dbReference>
<dbReference type="PANTHER" id="PTHR11228">
    <property type="entry name" value="RADICAL SAM DOMAIN PROTEIN"/>
    <property type="match status" value="1"/>
</dbReference>
<dbReference type="Pfam" id="PF04055">
    <property type="entry name" value="Radical_SAM"/>
    <property type="match status" value="1"/>
</dbReference>
<dbReference type="GO" id="GO:0003824">
    <property type="term" value="F:catalytic activity"/>
    <property type="evidence" value="ECO:0007669"/>
    <property type="project" value="InterPro"/>
</dbReference>
<dbReference type="CDD" id="cd01335">
    <property type="entry name" value="Radical_SAM"/>
    <property type="match status" value="1"/>
</dbReference>
<dbReference type="SUPFAM" id="SSF102114">
    <property type="entry name" value="Radical SAM enzymes"/>
    <property type="match status" value="1"/>
</dbReference>
<dbReference type="PROSITE" id="PS51918">
    <property type="entry name" value="RADICAL_SAM"/>
    <property type="match status" value="1"/>
</dbReference>
<evidence type="ECO:0000256" key="6">
    <source>
        <dbReference type="SAM" id="MobiDB-lite"/>
    </source>
</evidence>
<keyword evidence="2" id="KW-0949">S-adenosyl-L-methionine</keyword>